<keyword evidence="1" id="KW-0732">Signal</keyword>
<comment type="caution">
    <text evidence="2">The sequence shown here is derived from an EMBL/GenBank/DDBJ whole genome shotgun (WGS) entry which is preliminary data.</text>
</comment>
<feature type="chain" id="PRO_5044024868" evidence="1">
    <location>
        <begin position="20"/>
        <end position="97"/>
    </location>
</feature>
<reference evidence="2 3" key="1">
    <citation type="journal article" date="2024" name="BMC Genomics">
        <title>De novo assembly and annotation of Popillia japonica's genome with initial clues to its potential as an invasive pest.</title>
        <authorList>
            <person name="Cucini C."/>
            <person name="Boschi S."/>
            <person name="Funari R."/>
            <person name="Cardaioli E."/>
            <person name="Iannotti N."/>
            <person name="Marturano G."/>
            <person name="Paoli F."/>
            <person name="Bruttini M."/>
            <person name="Carapelli A."/>
            <person name="Frati F."/>
            <person name="Nardi F."/>
        </authorList>
    </citation>
    <scope>NUCLEOTIDE SEQUENCE [LARGE SCALE GENOMIC DNA]</scope>
    <source>
        <strain evidence="2">DMR45628</strain>
    </source>
</reference>
<evidence type="ECO:0000256" key="1">
    <source>
        <dbReference type="SAM" id="SignalP"/>
    </source>
</evidence>
<evidence type="ECO:0000313" key="2">
    <source>
        <dbReference type="EMBL" id="KAK9694438.1"/>
    </source>
</evidence>
<sequence length="97" mass="10793">MKFLSFLLVIVASVLFVYAADNIWGDNEDHSMHCHIDGYPTIHANFGDSIELPGACLKLLCKEYDLFEAINTCETVPNSKQNVEFATALVKGQKCPK</sequence>
<organism evidence="2 3">
    <name type="scientific">Popillia japonica</name>
    <name type="common">Japanese beetle</name>
    <dbReference type="NCBI Taxonomy" id="7064"/>
    <lineage>
        <taxon>Eukaryota</taxon>
        <taxon>Metazoa</taxon>
        <taxon>Ecdysozoa</taxon>
        <taxon>Arthropoda</taxon>
        <taxon>Hexapoda</taxon>
        <taxon>Insecta</taxon>
        <taxon>Pterygota</taxon>
        <taxon>Neoptera</taxon>
        <taxon>Endopterygota</taxon>
        <taxon>Coleoptera</taxon>
        <taxon>Polyphaga</taxon>
        <taxon>Scarabaeiformia</taxon>
        <taxon>Scarabaeidae</taxon>
        <taxon>Rutelinae</taxon>
        <taxon>Popillia</taxon>
    </lineage>
</organism>
<evidence type="ECO:0000313" key="3">
    <source>
        <dbReference type="Proteomes" id="UP001458880"/>
    </source>
</evidence>
<accession>A0AAW1IWS2</accession>
<dbReference type="EMBL" id="JASPKY010000512">
    <property type="protein sequence ID" value="KAK9694438.1"/>
    <property type="molecule type" value="Genomic_DNA"/>
</dbReference>
<proteinExistence type="predicted"/>
<dbReference type="AlphaFoldDB" id="A0AAW1IWS2"/>
<name>A0AAW1IWS2_POPJA</name>
<protein>
    <submittedName>
        <fullName evidence="2">Uncharacterized protein</fullName>
    </submittedName>
</protein>
<keyword evidence="3" id="KW-1185">Reference proteome</keyword>
<feature type="signal peptide" evidence="1">
    <location>
        <begin position="1"/>
        <end position="19"/>
    </location>
</feature>
<dbReference type="Proteomes" id="UP001458880">
    <property type="component" value="Unassembled WGS sequence"/>
</dbReference>
<gene>
    <name evidence="2" type="ORF">QE152_g33526</name>
</gene>